<organism evidence="1">
    <name type="scientific">Siphoviridae sp. cttFh17</name>
    <dbReference type="NCBI Taxonomy" id="2826491"/>
    <lineage>
        <taxon>Viruses</taxon>
        <taxon>Duplodnaviria</taxon>
        <taxon>Heunggongvirae</taxon>
        <taxon>Uroviricota</taxon>
        <taxon>Caudoviricetes</taxon>
    </lineage>
</organism>
<dbReference type="EMBL" id="BK015176">
    <property type="protein sequence ID" value="DAD94391.1"/>
    <property type="molecule type" value="Genomic_DNA"/>
</dbReference>
<reference evidence="1" key="1">
    <citation type="journal article" date="2021" name="Proc. Natl. Acad. Sci. U.S.A.">
        <title>A Catalog of Tens of Thousands of Viruses from Human Metagenomes Reveals Hidden Associations with Chronic Diseases.</title>
        <authorList>
            <person name="Tisza M.J."/>
            <person name="Buck C.B."/>
        </authorList>
    </citation>
    <scope>NUCLEOTIDE SEQUENCE</scope>
    <source>
        <strain evidence="1">CttFh17</strain>
    </source>
</reference>
<protein>
    <submittedName>
        <fullName evidence="1">Uncharacterized protein</fullName>
    </submittedName>
</protein>
<accession>A0A8S5NJ72</accession>
<sequence>MNLETFGVMSCDDAIKLLQELKKKNKGCKVVVTSFDFDKNKEDRKVASPDKVCVLVKNSNTVIINTDEFFPHMQLYSKHQIPENIVREGIMHDILLRIVS</sequence>
<name>A0A8S5NJ72_9CAUD</name>
<proteinExistence type="predicted"/>
<evidence type="ECO:0000313" key="1">
    <source>
        <dbReference type="EMBL" id="DAD94391.1"/>
    </source>
</evidence>